<sequence>MKPEYIPTINSDQKTPEYIRLSVDNLNDQDLSKVIVSLDANDRPLSRFTDDVWDFAAYVKTKKTALKRPTKWNWNRVPSQYRLAIKHLMYERLWEHQRTEAGTIKTISRTFGGLCRALRIMGDCGLPSLSALNVERNQQLVLDAIAAKKLRADTASEYLNSLNILKTAGYTKFDLSGRAKEIGKRLADQEKLNEQTLAIPQELANQIYGYAIQMVEQWHKKRTKLENFIDGFLTLNESNADSAKILEYLSKSNIVSASRHIKYKGNAGVNLTKVFYHNVMAACSIVIGAVSGMRIGEMYELSPESYTTRTFKGVTHCLLLGKTSKTNKGIPTQHAWVVAPVAKKAIELLACMTNGARRRLNQKVEELKQAGLSGDANNLSEVATSLYLALDAGSKYSDGHTVRSVTLDAAFQRLVAEAPDPETGEKGIRIQKEHVEEFKVINRDWIGDVPVGELWPLKSHQFRRTFAVFLVRNQFGSIVSIKQQYAHVRLAMSMWYGRRAELAIALDLDMDAEIQAEIAEMTALMLTDKAERLFLSDDPVSGRAALRVRQQRAEGNIVFESRDEIEAAMRSGELAIVDNGHSLCLNPKCGRVDCTIDPVINPVLCSHDVIFDEEAQARVRLRERLIKRHQRAVEQEIRQPNLLHKTLIGIRACEKVMSDHGIKFEPYGALIDIKETA</sequence>
<dbReference type="eggNOG" id="COG0582">
    <property type="taxonomic scope" value="Bacteria"/>
</dbReference>
<dbReference type="SUPFAM" id="SSF56349">
    <property type="entry name" value="DNA breaking-rejoining enzymes"/>
    <property type="match status" value="1"/>
</dbReference>
<evidence type="ECO:0000313" key="3">
    <source>
        <dbReference type="Proteomes" id="UP000006683"/>
    </source>
</evidence>
<dbReference type="InterPro" id="IPR013762">
    <property type="entry name" value="Integrase-like_cat_sf"/>
</dbReference>
<keyword evidence="1" id="KW-0233">DNA recombination</keyword>
<evidence type="ECO:0008006" key="4">
    <source>
        <dbReference type="Google" id="ProtNLM"/>
    </source>
</evidence>
<name>E1SPZ3_FERBD</name>
<dbReference type="GO" id="GO:0006310">
    <property type="term" value="P:DNA recombination"/>
    <property type="evidence" value="ECO:0007669"/>
    <property type="project" value="UniProtKB-KW"/>
</dbReference>
<dbReference type="InterPro" id="IPR011010">
    <property type="entry name" value="DNA_brk_join_enz"/>
</dbReference>
<accession>E1SPZ3</accession>
<dbReference type="GO" id="GO:0003677">
    <property type="term" value="F:DNA binding"/>
    <property type="evidence" value="ECO:0007669"/>
    <property type="project" value="InterPro"/>
</dbReference>
<proteinExistence type="predicted"/>
<dbReference type="HOGENOM" id="CLU_025122_2_0_6"/>
<dbReference type="RefSeq" id="WP_013345094.1">
    <property type="nucleotide sequence ID" value="NC_014541.1"/>
</dbReference>
<keyword evidence="3" id="KW-1185">Reference proteome</keyword>
<dbReference type="Gene3D" id="1.10.443.10">
    <property type="entry name" value="Intergrase catalytic core"/>
    <property type="match status" value="1"/>
</dbReference>
<reference evidence="2 3" key="1">
    <citation type="journal article" date="2010" name="Stand. Genomic Sci.">
        <title>Complete genome sequence of Ferrimonas balearica type strain (PAT).</title>
        <authorList>
            <person name="Nolan M."/>
            <person name="Sikorski J."/>
            <person name="Davenport K."/>
            <person name="Lucas S."/>
            <person name="Glavina Del Rio T."/>
            <person name="Tice H."/>
            <person name="Cheng J."/>
            <person name="Goodwin L."/>
            <person name="Pitluck S."/>
            <person name="Liolios K."/>
            <person name="Ivanova N."/>
            <person name="Mavromatis K."/>
            <person name="Ovchinnikova G."/>
            <person name="Pati A."/>
            <person name="Chen A."/>
            <person name="Palaniappan K."/>
            <person name="Land M."/>
            <person name="Hauser L."/>
            <person name="Chang Y."/>
            <person name="Jeffries C."/>
            <person name="Tapia R."/>
            <person name="Brettin T."/>
            <person name="Detter J."/>
            <person name="Han C."/>
            <person name="Yasawong M."/>
            <person name="Rohde M."/>
            <person name="Tindall B."/>
            <person name="Goker M."/>
            <person name="Woyke T."/>
            <person name="Bristow J."/>
            <person name="Eisen J."/>
            <person name="Markowitz V."/>
            <person name="Hugenholtz P."/>
            <person name="Kyrpides N."/>
            <person name="Klenk H."/>
            <person name="Lapidus A."/>
        </authorList>
    </citation>
    <scope>NUCLEOTIDE SEQUENCE [LARGE SCALE GENOMIC DNA]</scope>
    <source>
        <strain evidence="3">DSM 9799 / CCM 4581 / KCTC 23876 / PAT</strain>
    </source>
</reference>
<protein>
    <recommendedName>
        <fullName evidence="4">Phage integrase family protein</fullName>
    </recommendedName>
</protein>
<evidence type="ECO:0000313" key="2">
    <source>
        <dbReference type="EMBL" id="ADN75788.1"/>
    </source>
</evidence>
<dbReference type="OrthoDB" id="8768428at2"/>
<dbReference type="Proteomes" id="UP000006683">
    <property type="component" value="Chromosome"/>
</dbReference>
<organism evidence="2 3">
    <name type="scientific">Ferrimonas balearica (strain DSM 9799 / CCM 4581 / KCTC 23876 / PAT)</name>
    <dbReference type="NCBI Taxonomy" id="550540"/>
    <lineage>
        <taxon>Bacteria</taxon>
        <taxon>Pseudomonadati</taxon>
        <taxon>Pseudomonadota</taxon>
        <taxon>Gammaproteobacteria</taxon>
        <taxon>Alteromonadales</taxon>
        <taxon>Ferrimonadaceae</taxon>
        <taxon>Ferrimonas</taxon>
    </lineage>
</organism>
<dbReference type="EMBL" id="CP002209">
    <property type="protein sequence ID" value="ADN75788.1"/>
    <property type="molecule type" value="Genomic_DNA"/>
</dbReference>
<dbReference type="KEGG" id="fbl:Fbal_1584"/>
<evidence type="ECO:0000256" key="1">
    <source>
        <dbReference type="ARBA" id="ARBA00023172"/>
    </source>
</evidence>
<gene>
    <name evidence="2" type="ordered locus">Fbal_1584</name>
</gene>
<dbReference type="STRING" id="550540.Fbal_1584"/>
<dbReference type="AlphaFoldDB" id="E1SPZ3"/>
<dbReference type="GeneID" id="67181796"/>
<dbReference type="GO" id="GO:0015074">
    <property type="term" value="P:DNA integration"/>
    <property type="evidence" value="ECO:0007669"/>
    <property type="project" value="InterPro"/>
</dbReference>